<feature type="domain" description="UTP23 sensor motif region" evidence="8">
    <location>
        <begin position="207"/>
        <end position="225"/>
    </location>
</feature>
<accession>A0A0R3VT66</accession>
<evidence type="ECO:0000313" key="9">
    <source>
        <dbReference type="EMBL" id="VDK20867.1"/>
    </source>
</evidence>
<feature type="region of interest" description="Disordered" evidence="7">
    <location>
        <begin position="206"/>
        <end position="251"/>
    </location>
</feature>
<feature type="compositionally biased region" description="Basic residues" evidence="7">
    <location>
        <begin position="242"/>
        <end position="251"/>
    </location>
</feature>
<evidence type="ECO:0000256" key="3">
    <source>
        <dbReference type="ARBA" id="ARBA00022552"/>
    </source>
</evidence>
<dbReference type="Proteomes" id="UP000282613">
    <property type="component" value="Unassembled WGS sequence"/>
</dbReference>
<comment type="function">
    <text evidence="5">Involved in rRNA-processing and ribosome biogenesis.</text>
</comment>
<keyword evidence="3" id="KW-0698">rRNA processing</keyword>
<gene>
    <name evidence="9" type="ORF">TASK_LOCUS412</name>
</gene>
<organism evidence="11">
    <name type="scientific">Taenia asiatica</name>
    <name type="common">Asian tapeworm</name>
    <dbReference type="NCBI Taxonomy" id="60517"/>
    <lineage>
        <taxon>Eukaryota</taxon>
        <taxon>Metazoa</taxon>
        <taxon>Spiralia</taxon>
        <taxon>Lophotrochozoa</taxon>
        <taxon>Platyhelminthes</taxon>
        <taxon>Cestoda</taxon>
        <taxon>Eucestoda</taxon>
        <taxon>Cyclophyllidea</taxon>
        <taxon>Taeniidae</taxon>
        <taxon>Taenia</taxon>
    </lineage>
</organism>
<dbReference type="WBParaSite" id="TASK_0000041101-mRNA-1">
    <property type="protein sequence ID" value="TASK_0000041101-mRNA-1"/>
    <property type="gene ID" value="TASK_0000041101"/>
</dbReference>
<sequence length="290" mass="33096">MRSRRSRQFTRILSVYERCFGLSTKNLEVFMDHTFVRQALMNHVNISDSIANMVGRDFRLVTSSCVIAECQALGTLFFGTLKILEGFGLLKCRHEYNPALGAAWCIRKRIRTTRRRNKEFRRLKEGEKCFLFALASNDAELQILARTVPGMPILFIAQRCINIDPIPETTQSIIDNLTLQSLVVDKCELKKIEEKFGLQKDAHVKIRKRKRGPSGPNPLSCRKKQSSTMVTAPNVTSEGKPRRQRKKHHRALRKTWAMLQVLKLYPTPVNAHPALPHLPSPFSGDTTTNV</sequence>
<evidence type="ECO:0000256" key="6">
    <source>
        <dbReference type="ARBA" id="ARBA00038503"/>
    </source>
</evidence>
<dbReference type="Pfam" id="PF24779">
    <property type="entry name" value="UTP23_sensor"/>
    <property type="match status" value="1"/>
</dbReference>
<evidence type="ECO:0000256" key="2">
    <source>
        <dbReference type="ARBA" id="ARBA00022517"/>
    </source>
</evidence>
<dbReference type="EMBL" id="UYRS01000051">
    <property type="protein sequence ID" value="VDK20867.1"/>
    <property type="molecule type" value="Genomic_DNA"/>
</dbReference>
<comment type="similarity">
    <text evidence="6">Belongs to the UTP23/FCF1 family. UTP23 subfamily.</text>
</comment>
<protein>
    <submittedName>
        <fullName evidence="11">U3 small nucleolar RNA-associated protein 23</fullName>
    </submittedName>
</protein>
<dbReference type="OrthoDB" id="25675at2759"/>
<dbReference type="GO" id="GO:0032040">
    <property type="term" value="C:small-subunit processome"/>
    <property type="evidence" value="ECO:0007669"/>
    <property type="project" value="InterPro"/>
</dbReference>
<comment type="subcellular location">
    <subcellularLocation>
        <location evidence="1">Nucleus</location>
        <location evidence="1">Nucleolus</location>
    </subcellularLocation>
</comment>
<dbReference type="STRING" id="60517.A0A0R3VT66"/>
<dbReference type="AlphaFoldDB" id="A0A0R3VT66"/>
<evidence type="ECO:0000256" key="4">
    <source>
        <dbReference type="ARBA" id="ARBA00023242"/>
    </source>
</evidence>
<name>A0A0R3VT66_TAEAS</name>
<dbReference type="PANTHER" id="PTHR12416">
    <property type="entry name" value="RRNA-PROCESSING PROTEIN UTP23 HOMOLOG"/>
    <property type="match status" value="1"/>
</dbReference>
<dbReference type="Pfam" id="PF04900">
    <property type="entry name" value="Fcf1"/>
    <property type="match status" value="1"/>
</dbReference>
<evidence type="ECO:0000256" key="1">
    <source>
        <dbReference type="ARBA" id="ARBA00004604"/>
    </source>
</evidence>
<feature type="compositionally biased region" description="Polar residues" evidence="7">
    <location>
        <begin position="226"/>
        <end position="237"/>
    </location>
</feature>
<keyword evidence="10" id="KW-1185">Reference proteome</keyword>
<dbReference type="InterPro" id="IPR006984">
    <property type="entry name" value="Fcf1/UTP23"/>
</dbReference>
<reference evidence="9 10" key="2">
    <citation type="submission" date="2018-11" db="EMBL/GenBank/DDBJ databases">
        <authorList>
            <consortium name="Pathogen Informatics"/>
        </authorList>
    </citation>
    <scope>NUCLEOTIDE SEQUENCE [LARGE SCALE GENOMIC DNA]</scope>
</reference>
<evidence type="ECO:0000256" key="5">
    <source>
        <dbReference type="ARBA" id="ARBA00037300"/>
    </source>
</evidence>
<dbReference type="Gene3D" id="3.40.50.1010">
    <property type="entry name" value="5'-nuclease"/>
    <property type="match status" value="1"/>
</dbReference>
<dbReference type="InterPro" id="IPR057776">
    <property type="entry name" value="UTP23_sensor"/>
</dbReference>
<dbReference type="SUPFAM" id="SSF88723">
    <property type="entry name" value="PIN domain-like"/>
    <property type="match status" value="1"/>
</dbReference>
<dbReference type="GO" id="GO:0006364">
    <property type="term" value="P:rRNA processing"/>
    <property type="evidence" value="ECO:0007669"/>
    <property type="project" value="UniProtKB-KW"/>
</dbReference>
<evidence type="ECO:0000313" key="10">
    <source>
        <dbReference type="Proteomes" id="UP000282613"/>
    </source>
</evidence>
<keyword evidence="2" id="KW-0690">Ribosome biogenesis</keyword>
<evidence type="ECO:0000259" key="8">
    <source>
        <dbReference type="Pfam" id="PF24779"/>
    </source>
</evidence>
<reference evidence="11" key="1">
    <citation type="submission" date="2017-02" db="UniProtKB">
        <authorList>
            <consortium name="WormBaseParasite"/>
        </authorList>
    </citation>
    <scope>IDENTIFICATION</scope>
</reference>
<evidence type="ECO:0000256" key="7">
    <source>
        <dbReference type="SAM" id="MobiDB-lite"/>
    </source>
</evidence>
<dbReference type="InterPro" id="IPR029060">
    <property type="entry name" value="PIN-like_dom_sf"/>
</dbReference>
<evidence type="ECO:0000313" key="11">
    <source>
        <dbReference type="WBParaSite" id="TASK_0000041101-mRNA-1"/>
    </source>
</evidence>
<proteinExistence type="inferred from homology"/>
<keyword evidence="4" id="KW-0539">Nucleus</keyword>